<protein>
    <submittedName>
        <fullName evidence="1">2OG-Fe(II) oxygenase</fullName>
    </submittedName>
</protein>
<evidence type="ECO:0000313" key="1">
    <source>
        <dbReference type="EMBL" id="MDF3833529.1"/>
    </source>
</evidence>
<reference evidence="1 2" key="1">
    <citation type="submission" date="2023-03" db="EMBL/GenBank/DDBJ databases">
        <title>Draft assemblies of triclosan tolerant bacteria isolated from returned activated sludge.</title>
        <authorList>
            <person name="Van Hamelsveld S."/>
        </authorList>
    </citation>
    <scope>NUCLEOTIDE SEQUENCE [LARGE SCALE GENOMIC DNA]</scope>
    <source>
        <strain evidence="1 2">GW210010_S58</strain>
    </source>
</reference>
<dbReference type="InterPro" id="IPR018655">
    <property type="entry name" value="DUF2086"/>
</dbReference>
<dbReference type="Proteomes" id="UP001216674">
    <property type="component" value="Unassembled WGS sequence"/>
</dbReference>
<dbReference type="EMBL" id="JARJLM010000193">
    <property type="protein sequence ID" value="MDF3833529.1"/>
    <property type="molecule type" value="Genomic_DNA"/>
</dbReference>
<dbReference type="RefSeq" id="WP_276264854.1">
    <property type="nucleotide sequence ID" value="NZ_JARJLM010000193.1"/>
</dbReference>
<proteinExistence type="predicted"/>
<name>A0ABT6AM66_9BURK</name>
<comment type="caution">
    <text evidence="1">The sequence shown here is derived from an EMBL/GenBank/DDBJ whole genome shotgun (WGS) entry which is preliminary data.</text>
</comment>
<sequence>MTQFSDAFNQLDWFAIYGHLEADGYAVIPGLLAADRARELARRTDFDGKTRRISLMTTELGQGDLFYFDQNLPDPWQSLHEAFYPKLAAIANTWNERLDISYRYPEELSAFLQQCSAAGQRRGQSYLSRLSAGGYVALHQRSDAEHVFPMQVVALLAAPGDDFLGGEFVMTEQRPRMQSRPLVVPLKLGDVAIITTAQRPFKGTRGDYRVNLKHAISRVRQGERIGVELTFHHSV</sequence>
<organism evidence="1 2">
    <name type="scientific">Cupriavidus basilensis</name>
    <dbReference type="NCBI Taxonomy" id="68895"/>
    <lineage>
        <taxon>Bacteria</taxon>
        <taxon>Pseudomonadati</taxon>
        <taxon>Pseudomonadota</taxon>
        <taxon>Betaproteobacteria</taxon>
        <taxon>Burkholderiales</taxon>
        <taxon>Burkholderiaceae</taxon>
        <taxon>Cupriavidus</taxon>
    </lineage>
</organism>
<accession>A0ABT6AM66</accession>
<dbReference type="Pfam" id="PF09859">
    <property type="entry name" value="Oxygenase-NA"/>
    <property type="match status" value="1"/>
</dbReference>
<keyword evidence="2" id="KW-1185">Reference proteome</keyword>
<gene>
    <name evidence="1" type="ORF">P3W85_11300</name>
</gene>
<evidence type="ECO:0000313" key="2">
    <source>
        <dbReference type="Proteomes" id="UP001216674"/>
    </source>
</evidence>